<name>A0A401UPK2_9CLOT</name>
<evidence type="ECO:0000256" key="1">
    <source>
        <dbReference type="ARBA" id="ARBA00001933"/>
    </source>
</evidence>
<dbReference type="PANTHER" id="PTHR10314">
    <property type="entry name" value="CYSTATHIONINE BETA-SYNTHASE"/>
    <property type="match status" value="1"/>
</dbReference>
<dbReference type="InterPro" id="IPR050214">
    <property type="entry name" value="Cys_Synth/Cystath_Beta-Synth"/>
</dbReference>
<organism evidence="4 5">
    <name type="scientific">Clostridium tagluense</name>
    <dbReference type="NCBI Taxonomy" id="360422"/>
    <lineage>
        <taxon>Bacteria</taxon>
        <taxon>Bacillati</taxon>
        <taxon>Bacillota</taxon>
        <taxon>Clostridia</taxon>
        <taxon>Eubacteriales</taxon>
        <taxon>Clostridiaceae</taxon>
        <taxon>Clostridium</taxon>
    </lineage>
</organism>
<gene>
    <name evidence="4" type="ORF">Ctaglu_30770</name>
</gene>
<proteinExistence type="predicted"/>
<dbReference type="Proteomes" id="UP000287872">
    <property type="component" value="Unassembled WGS sequence"/>
</dbReference>
<keyword evidence="2" id="KW-0663">Pyridoxal phosphate</keyword>
<accession>A0A401UPK2</accession>
<comment type="cofactor">
    <cofactor evidence="1">
        <name>pyridoxal 5'-phosphate</name>
        <dbReference type="ChEBI" id="CHEBI:597326"/>
    </cofactor>
</comment>
<dbReference type="Pfam" id="PF00291">
    <property type="entry name" value="PALP"/>
    <property type="match status" value="1"/>
</dbReference>
<dbReference type="SUPFAM" id="SSF53686">
    <property type="entry name" value="Tryptophan synthase beta subunit-like PLP-dependent enzymes"/>
    <property type="match status" value="1"/>
</dbReference>
<feature type="domain" description="Tryptophan synthase beta chain-like PALP" evidence="3">
    <location>
        <begin position="135"/>
        <end position="330"/>
    </location>
</feature>
<evidence type="ECO:0000313" key="4">
    <source>
        <dbReference type="EMBL" id="GCD11454.1"/>
    </source>
</evidence>
<dbReference type="OrthoDB" id="9767775at2"/>
<evidence type="ECO:0000256" key="2">
    <source>
        <dbReference type="ARBA" id="ARBA00022898"/>
    </source>
</evidence>
<comment type="caution">
    <text evidence="4">The sequence shown here is derived from an EMBL/GenBank/DDBJ whole genome shotgun (WGS) entry which is preliminary data.</text>
</comment>
<evidence type="ECO:0000259" key="3">
    <source>
        <dbReference type="Pfam" id="PF00291"/>
    </source>
</evidence>
<reference evidence="4 5" key="1">
    <citation type="submission" date="2018-11" db="EMBL/GenBank/DDBJ databases">
        <title>Genome sequencing and assembly of Clostridium tagluense strain A121.</title>
        <authorList>
            <person name="Murakami T."/>
            <person name="Segawa T."/>
            <person name="Shcherbakova V.A."/>
            <person name="Mori H."/>
            <person name="Yoshimura Y."/>
        </authorList>
    </citation>
    <scope>NUCLEOTIDE SEQUENCE [LARGE SCALE GENOMIC DNA]</scope>
    <source>
        <strain evidence="4 5">A121</strain>
    </source>
</reference>
<dbReference type="Gene3D" id="3.40.50.1100">
    <property type="match status" value="2"/>
</dbReference>
<keyword evidence="5" id="KW-1185">Reference proteome</keyword>
<dbReference type="RefSeq" id="WP_125003288.1">
    <property type="nucleotide sequence ID" value="NZ_BHYK01000018.1"/>
</dbReference>
<evidence type="ECO:0000313" key="5">
    <source>
        <dbReference type="Proteomes" id="UP000287872"/>
    </source>
</evidence>
<dbReference type="AlphaFoldDB" id="A0A401UPK2"/>
<dbReference type="EMBL" id="BHYK01000018">
    <property type="protein sequence ID" value="GCD11454.1"/>
    <property type="molecule type" value="Genomic_DNA"/>
</dbReference>
<sequence length="495" mass="55668">MKNLIDLTINEDQLKKTVQSAKERNVVIPTFAQMKDPSKIPAEIKEKLKTTGLWDIDPVNLFRISWKNQPVKEGGLYNDLPNYIEIPSEISGVKARIFAMVGKYFPVGCHKVGASFACLVPRLVTGQFDPTYHEAVWPSTGNYCRGGAYNSALLGCKAVAILPENMSKERFDWLSKVAGEVIATPGCESNVKEIYDKTWELRETRDNVVIFNQFGELGNHLWHYEVTGNAMNDIVKAEAGENGRLAGVCLTSGSAGTLGSGDFLKDQYPNAKIAVGEALQCPTLLNNGFGDHRIEGIGDKHIPWIHNVRNTDMVVAIDDNDALAMFKLFNEPAGKAYLKQQGISEDLTSKLSYVGISGAANILTCIKFAKYYELTENDMVMTVLTDSAEMYGSRLAEMQTERGRDYSEVDAAIDHNRSVLGVRTDSMEELTYQSKKRIHNLKYYTWIEQQKYDLDELNAQWYDYDNYWGELHQMGPELDKLIEQFNERTGLTKTK</sequence>
<dbReference type="GO" id="GO:1901605">
    <property type="term" value="P:alpha-amino acid metabolic process"/>
    <property type="evidence" value="ECO:0007669"/>
    <property type="project" value="UniProtKB-ARBA"/>
</dbReference>
<dbReference type="InterPro" id="IPR001926">
    <property type="entry name" value="TrpB-like_PALP"/>
</dbReference>
<protein>
    <submittedName>
        <fullName evidence="4">Pyridoxal-5'-phosphate-dependent protein subunit beta</fullName>
    </submittedName>
</protein>
<dbReference type="InterPro" id="IPR036052">
    <property type="entry name" value="TrpB-like_PALP_sf"/>
</dbReference>